<dbReference type="GO" id="GO:0005484">
    <property type="term" value="F:SNAP receptor activity"/>
    <property type="evidence" value="ECO:0007669"/>
    <property type="project" value="InterPro"/>
</dbReference>
<protein>
    <submittedName>
        <fullName evidence="8">Unnamed protein product</fullName>
    </submittedName>
</protein>
<dbReference type="AlphaFoldDB" id="A0A9W6TWD0"/>
<evidence type="ECO:0000256" key="2">
    <source>
        <dbReference type="ARBA" id="ARBA00004394"/>
    </source>
</evidence>
<dbReference type="GO" id="GO:0000139">
    <property type="term" value="C:Golgi membrane"/>
    <property type="evidence" value="ECO:0007669"/>
    <property type="project" value="UniProtKB-SubCell"/>
</dbReference>
<dbReference type="InterPro" id="IPR011012">
    <property type="entry name" value="Longin-like_dom_sf"/>
</dbReference>
<evidence type="ECO:0000256" key="6">
    <source>
        <dbReference type="ARBA" id="ARBA00023136"/>
    </source>
</evidence>
<comment type="similarity">
    <text evidence="3">Belongs to the synaptobrevin family.</text>
</comment>
<evidence type="ECO:0000256" key="5">
    <source>
        <dbReference type="ARBA" id="ARBA00023054"/>
    </source>
</evidence>
<evidence type="ECO:0000313" key="9">
    <source>
        <dbReference type="Proteomes" id="UP001165083"/>
    </source>
</evidence>
<comment type="caution">
    <text evidence="8">The sequence shown here is derived from an EMBL/GenBank/DDBJ whole genome shotgun (WGS) entry which is preliminary data.</text>
</comment>
<comment type="subcellular location">
    <subcellularLocation>
        <location evidence="1">Endoplasmic reticulum membrane</location>
        <topology evidence="1">Single-pass type IV membrane protein</topology>
    </subcellularLocation>
    <subcellularLocation>
        <location evidence="2">Golgi apparatus membrane</location>
    </subcellularLocation>
</comment>
<evidence type="ECO:0000256" key="4">
    <source>
        <dbReference type="ARBA" id="ARBA00022927"/>
    </source>
</evidence>
<dbReference type="GO" id="GO:0006890">
    <property type="term" value="P:retrograde vesicle-mediated transport, Golgi to endoplasmic reticulum"/>
    <property type="evidence" value="ECO:0007669"/>
    <property type="project" value="InterPro"/>
</dbReference>
<dbReference type="SUPFAM" id="SSF64356">
    <property type="entry name" value="SNARE-like"/>
    <property type="match status" value="1"/>
</dbReference>
<keyword evidence="4" id="KW-0653">Protein transport</keyword>
<evidence type="ECO:0000256" key="3">
    <source>
        <dbReference type="ARBA" id="ARBA00008025"/>
    </source>
</evidence>
<dbReference type="PROSITE" id="PS50859">
    <property type="entry name" value="LONGIN"/>
    <property type="match status" value="1"/>
</dbReference>
<dbReference type="GO" id="GO:0015031">
    <property type="term" value="P:protein transport"/>
    <property type="evidence" value="ECO:0007669"/>
    <property type="project" value="UniProtKB-KW"/>
</dbReference>
<dbReference type="Gene3D" id="3.30.450.50">
    <property type="entry name" value="Longin domain"/>
    <property type="match status" value="2"/>
</dbReference>
<dbReference type="EMBL" id="BSXW01000487">
    <property type="protein sequence ID" value="GMF23769.1"/>
    <property type="molecule type" value="Genomic_DNA"/>
</dbReference>
<dbReference type="GO" id="GO:0006888">
    <property type="term" value="P:endoplasmic reticulum to Golgi vesicle-mediated transport"/>
    <property type="evidence" value="ECO:0007669"/>
    <property type="project" value="InterPro"/>
</dbReference>
<organism evidence="8 9">
    <name type="scientific">Phytophthora lilii</name>
    <dbReference type="NCBI Taxonomy" id="2077276"/>
    <lineage>
        <taxon>Eukaryota</taxon>
        <taxon>Sar</taxon>
        <taxon>Stramenopiles</taxon>
        <taxon>Oomycota</taxon>
        <taxon>Peronosporomycetes</taxon>
        <taxon>Peronosporales</taxon>
        <taxon>Peronosporaceae</taxon>
        <taxon>Phytophthora</taxon>
    </lineage>
</organism>
<dbReference type="InterPro" id="IPR010908">
    <property type="entry name" value="Longin_dom"/>
</dbReference>
<accession>A0A9W6TWD0</accession>
<dbReference type="Proteomes" id="UP001165083">
    <property type="component" value="Unassembled WGS sequence"/>
</dbReference>
<keyword evidence="9" id="KW-1185">Reference proteome</keyword>
<keyword evidence="6" id="KW-0472">Membrane</keyword>
<dbReference type="SUPFAM" id="SSF58038">
    <property type="entry name" value="SNARE fusion complex"/>
    <property type="match status" value="1"/>
</dbReference>
<dbReference type="PANTHER" id="PTHR45837">
    <property type="entry name" value="VESICLE-TRAFFICKING PROTEIN SEC22B"/>
    <property type="match status" value="1"/>
</dbReference>
<dbReference type="GO" id="GO:0005789">
    <property type="term" value="C:endoplasmic reticulum membrane"/>
    <property type="evidence" value="ECO:0007669"/>
    <property type="project" value="UniProtKB-SubCell"/>
</dbReference>
<dbReference type="InterPro" id="IPR044565">
    <property type="entry name" value="Sec22"/>
</dbReference>
<dbReference type="OrthoDB" id="1719357at2759"/>
<gene>
    <name evidence="8" type="ORF">Plil01_000964600</name>
</gene>
<reference evidence="8" key="1">
    <citation type="submission" date="2023-04" db="EMBL/GenBank/DDBJ databases">
        <title>Phytophthora lilii NBRC 32176.</title>
        <authorList>
            <person name="Ichikawa N."/>
            <person name="Sato H."/>
            <person name="Tonouchi N."/>
        </authorList>
    </citation>
    <scope>NUCLEOTIDE SEQUENCE</scope>
    <source>
        <strain evidence="8">NBRC 32176</strain>
    </source>
</reference>
<keyword evidence="5" id="KW-0175">Coiled coil</keyword>
<evidence type="ECO:0000259" key="7">
    <source>
        <dbReference type="PROSITE" id="PS50859"/>
    </source>
</evidence>
<proteinExistence type="inferred from homology"/>
<keyword evidence="4" id="KW-0813">Transport</keyword>
<sequence length="139" mass="16134">MESIGDANGNLDTYKQQAKQIMKRLDQRSPTKCSIESGAYTFQYGSLGYEKTENAELTLTRGSYKFIQKKRKEYADPNSSQNMHRLNDDLADIHNIMRKNIQEVLNRGERVERKTLDLWQIHLEDICESLLLTMSCCSH</sequence>
<feature type="domain" description="Longin" evidence="7">
    <location>
        <begin position="1"/>
        <end position="44"/>
    </location>
</feature>
<name>A0A9W6TWD0_9STRA</name>
<evidence type="ECO:0000313" key="8">
    <source>
        <dbReference type="EMBL" id="GMF23769.1"/>
    </source>
</evidence>
<evidence type="ECO:0000256" key="1">
    <source>
        <dbReference type="ARBA" id="ARBA00004163"/>
    </source>
</evidence>